<dbReference type="EMBL" id="CM046505">
    <property type="protein sequence ID" value="KAI8674740.1"/>
    <property type="molecule type" value="Genomic_DNA"/>
</dbReference>
<comment type="caution">
    <text evidence="1">The sequence shown here is derived from an EMBL/GenBank/DDBJ whole genome shotgun (WGS) entry which is preliminary data.</text>
</comment>
<evidence type="ECO:0000313" key="1">
    <source>
        <dbReference type="EMBL" id="KAI8674740.1"/>
    </source>
</evidence>
<proteinExistence type="predicted"/>
<keyword evidence="2" id="KW-1185">Reference proteome</keyword>
<reference evidence="1" key="1">
    <citation type="submission" date="2022-06" db="EMBL/GenBank/DDBJ databases">
        <title>Fusarium solani species complex genomes reveal bases of compartmentalisation and animal pathogenesis.</title>
        <authorList>
            <person name="Tsai I.J."/>
        </authorList>
    </citation>
    <scope>NUCLEOTIDE SEQUENCE</scope>
    <source>
        <strain evidence="1">Fu6.1</strain>
    </source>
</reference>
<accession>A0ACC0R360</accession>
<organism evidence="1 2">
    <name type="scientific">Fusarium keratoplasticum</name>
    <dbReference type="NCBI Taxonomy" id="1328300"/>
    <lineage>
        <taxon>Eukaryota</taxon>
        <taxon>Fungi</taxon>
        <taxon>Dikarya</taxon>
        <taxon>Ascomycota</taxon>
        <taxon>Pezizomycotina</taxon>
        <taxon>Sordariomycetes</taxon>
        <taxon>Hypocreomycetidae</taxon>
        <taxon>Hypocreales</taxon>
        <taxon>Nectriaceae</taxon>
        <taxon>Fusarium</taxon>
        <taxon>Fusarium solani species complex</taxon>
    </lineage>
</organism>
<protein>
    <submittedName>
        <fullName evidence="1">Uncharacterized protein</fullName>
    </submittedName>
</protein>
<dbReference type="Proteomes" id="UP001065298">
    <property type="component" value="Chromosome 3"/>
</dbReference>
<gene>
    <name evidence="1" type="ORF">NCS57_00372800</name>
</gene>
<evidence type="ECO:0000313" key="2">
    <source>
        <dbReference type="Proteomes" id="UP001065298"/>
    </source>
</evidence>
<sequence length="276" mass="31490">MSATDCGKLHQRLVDTAMNDSAVKEPRPPDTIIFKPADLTRGEKFYLMDLLTSFMSMVKQMPDDARTRELYQDFLDSIFKRWTSDKKPDGPPKLFPLGFEAVVQVGILRDNHPGIRPPPGVPMSNLPVPPARMAGQPVFYGLELTLKEGGWRWFFMDRQTGFVDPQFVNMGGLALAEARRRVISKYDRNELKRITKYNLDLVVSVARRRIMKWAKYGSGHEAHIDPVDRLIPGGIQKLVLARDWISHWSRAALILTSEMPPSDEEIRMPPDEPPHQ</sequence>
<name>A0ACC0R360_9HYPO</name>